<evidence type="ECO:0000256" key="3">
    <source>
        <dbReference type="ARBA" id="ARBA00022989"/>
    </source>
</evidence>
<keyword evidence="3 5" id="KW-1133">Transmembrane helix</keyword>
<feature type="transmembrane region" description="Helical" evidence="5">
    <location>
        <begin position="44"/>
        <end position="62"/>
    </location>
</feature>
<evidence type="ECO:0000256" key="5">
    <source>
        <dbReference type="SAM" id="Phobius"/>
    </source>
</evidence>
<organism evidence="6 7">
    <name type="scientific">Polarella glacialis</name>
    <name type="common">Dinoflagellate</name>
    <dbReference type="NCBI Taxonomy" id="89957"/>
    <lineage>
        <taxon>Eukaryota</taxon>
        <taxon>Sar</taxon>
        <taxon>Alveolata</taxon>
        <taxon>Dinophyceae</taxon>
        <taxon>Suessiales</taxon>
        <taxon>Suessiaceae</taxon>
        <taxon>Polarella</taxon>
    </lineage>
</organism>
<accession>A0A813ER23</accession>
<keyword evidence="2 5" id="KW-0812">Transmembrane</keyword>
<dbReference type="AlphaFoldDB" id="A0A813ER23"/>
<protein>
    <recommendedName>
        <fullName evidence="8">Aquaporin</fullName>
    </recommendedName>
</protein>
<proteinExistence type="predicted"/>
<comment type="caution">
    <text evidence="6">The sequence shown here is derived from an EMBL/GenBank/DDBJ whole genome shotgun (WGS) entry which is preliminary data.</text>
</comment>
<keyword evidence="7" id="KW-1185">Reference proteome</keyword>
<gene>
    <name evidence="6" type="ORF">PGLA1383_LOCUS19230</name>
</gene>
<evidence type="ECO:0000313" key="6">
    <source>
        <dbReference type="EMBL" id="CAE8600930.1"/>
    </source>
</evidence>
<evidence type="ECO:0000256" key="1">
    <source>
        <dbReference type="ARBA" id="ARBA00004141"/>
    </source>
</evidence>
<feature type="non-terminal residue" evidence="6">
    <location>
        <position position="98"/>
    </location>
</feature>
<keyword evidence="4 5" id="KW-0472">Membrane</keyword>
<evidence type="ECO:0008006" key="8">
    <source>
        <dbReference type="Google" id="ProtNLM"/>
    </source>
</evidence>
<sequence length="98" mass="10385">SVTAAAAACGKFDQGSFNPAVTYGVNIANYANGSRSLEPHGEYWVMYMLAPVLGGVLSAGIFRGTRHSEYPTQMSKGAGAEQLEELQIKIPEVGTESM</sequence>
<dbReference type="Proteomes" id="UP000654075">
    <property type="component" value="Unassembled WGS sequence"/>
</dbReference>
<dbReference type="OrthoDB" id="204128at2759"/>
<comment type="subcellular location">
    <subcellularLocation>
        <location evidence="1">Membrane</location>
        <topology evidence="1">Multi-pass membrane protein</topology>
    </subcellularLocation>
</comment>
<evidence type="ECO:0000256" key="2">
    <source>
        <dbReference type="ARBA" id="ARBA00022692"/>
    </source>
</evidence>
<evidence type="ECO:0000313" key="7">
    <source>
        <dbReference type="Proteomes" id="UP000654075"/>
    </source>
</evidence>
<dbReference type="InterPro" id="IPR023271">
    <property type="entry name" value="Aquaporin-like"/>
</dbReference>
<evidence type="ECO:0000256" key="4">
    <source>
        <dbReference type="ARBA" id="ARBA00023136"/>
    </source>
</evidence>
<name>A0A813ER23_POLGL</name>
<dbReference type="Gene3D" id="1.20.1080.10">
    <property type="entry name" value="Glycerol uptake facilitator protein"/>
    <property type="match status" value="1"/>
</dbReference>
<dbReference type="SUPFAM" id="SSF81338">
    <property type="entry name" value="Aquaporin-like"/>
    <property type="match status" value="1"/>
</dbReference>
<dbReference type="EMBL" id="CAJNNV010012611">
    <property type="protein sequence ID" value="CAE8600930.1"/>
    <property type="molecule type" value="Genomic_DNA"/>
</dbReference>
<reference evidence="6" key="1">
    <citation type="submission" date="2021-02" db="EMBL/GenBank/DDBJ databases">
        <authorList>
            <person name="Dougan E. K."/>
            <person name="Rhodes N."/>
            <person name="Thang M."/>
            <person name="Chan C."/>
        </authorList>
    </citation>
    <scope>NUCLEOTIDE SEQUENCE</scope>
</reference>
<dbReference type="GO" id="GO:0016020">
    <property type="term" value="C:membrane"/>
    <property type="evidence" value="ECO:0007669"/>
    <property type="project" value="UniProtKB-SubCell"/>
</dbReference>